<comment type="function">
    <text evidence="4">Serum endocuclease secreted into body fluids by a wide variety of exocrine and endocrine organs. Expressed by non-hematopoietic tissues and preferentially cleaves protein-free DNA. Among other functions, seems to be involved in cell death by apoptosis. Binds specifically to G-actin and blocks actin polymerization. Together with DNASE1L3, plays a key role in degrading neutrophil extracellular traps (NETs). NETs are mainly composed of DNA fibers and are released by neutrophils to bind pathogens during inflammation. Degradation of intravascular NETs by DNASE1 and DNASE1L3 is required to prevent formation of clots that obstruct blood vessels and cause organ damage following inflammation.</text>
</comment>
<keyword evidence="2" id="KW-0378">Hydrolase</keyword>
<dbReference type="PROSITE" id="PS00918">
    <property type="entry name" value="DNASE_I_2"/>
    <property type="match status" value="1"/>
</dbReference>
<evidence type="ECO:0000256" key="1">
    <source>
        <dbReference type="ARBA" id="ARBA00022722"/>
    </source>
</evidence>
<dbReference type="InterPro" id="IPR033125">
    <property type="entry name" value="DNASE_I_2"/>
</dbReference>
<keyword evidence="7" id="KW-1185">Reference proteome</keyword>
<dbReference type="GO" id="GO:0006308">
    <property type="term" value="P:DNA catabolic process"/>
    <property type="evidence" value="ECO:0007669"/>
    <property type="project" value="InterPro"/>
</dbReference>
<gene>
    <name evidence="6" type="ORF">J0S82_010363</name>
</gene>
<dbReference type="Proteomes" id="UP000700334">
    <property type="component" value="Unassembled WGS sequence"/>
</dbReference>
<sequence length="189" mass="20480">MLMGDFNAGCSYVRPAQWASIRLRTHPAFLWLIPDSADTTVTPSHCPYDRCAGRPRVQPSAPVWSERQHTGQSLRSARGYGRAQAQLEWGWGAWVGTPGPTSLIWCCRIVVAGAQLQDAVVPHSAGPFDFQAAYGLSSQLVGGRREQGLHPGSPRSDRAGTAGPGLRLPRVSLQALAISDHYPVEVTLR</sequence>
<evidence type="ECO:0000256" key="2">
    <source>
        <dbReference type="ARBA" id="ARBA00022801"/>
    </source>
</evidence>
<dbReference type="InterPro" id="IPR036691">
    <property type="entry name" value="Endo/exonu/phosph_ase_sf"/>
</dbReference>
<dbReference type="GO" id="GO:0005634">
    <property type="term" value="C:nucleus"/>
    <property type="evidence" value="ECO:0007669"/>
    <property type="project" value="TreeGrafter"/>
</dbReference>
<dbReference type="PANTHER" id="PTHR11371:SF27">
    <property type="entry name" value="DEOXYRIBONUCLEASE-1"/>
    <property type="match status" value="1"/>
</dbReference>
<proteinExistence type="predicted"/>
<organism evidence="6 7">
    <name type="scientific">Galemys pyrenaicus</name>
    <name type="common">Iberian desman</name>
    <name type="synonym">Pyrenean desman</name>
    <dbReference type="NCBI Taxonomy" id="202257"/>
    <lineage>
        <taxon>Eukaryota</taxon>
        <taxon>Metazoa</taxon>
        <taxon>Chordata</taxon>
        <taxon>Craniata</taxon>
        <taxon>Vertebrata</taxon>
        <taxon>Euteleostomi</taxon>
        <taxon>Mammalia</taxon>
        <taxon>Eutheria</taxon>
        <taxon>Laurasiatheria</taxon>
        <taxon>Eulipotyphla</taxon>
        <taxon>Talpidae</taxon>
        <taxon>Galemys</taxon>
    </lineage>
</organism>
<evidence type="ECO:0000313" key="6">
    <source>
        <dbReference type="EMBL" id="KAG8506446.1"/>
    </source>
</evidence>
<dbReference type="AlphaFoldDB" id="A0A8J5ZSX4"/>
<dbReference type="SUPFAM" id="SSF56219">
    <property type="entry name" value="DNase I-like"/>
    <property type="match status" value="1"/>
</dbReference>
<dbReference type="Gene3D" id="3.60.10.10">
    <property type="entry name" value="Endonuclease/exonuclease/phosphatase"/>
    <property type="match status" value="1"/>
</dbReference>
<comment type="caution">
    <text evidence="6">The sequence shown here is derived from an EMBL/GenBank/DDBJ whole genome shotgun (WGS) entry which is preliminary data.</text>
</comment>
<dbReference type="SMART" id="SM00476">
    <property type="entry name" value="DNaseIc"/>
    <property type="match status" value="1"/>
</dbReference>
<dbReference type="InterPro" id="IPR016202">
    <property type="entry name" value="DNase_I"/>
</dbReference>
<evidence type="ECO:0000256" key="5">
    <source>
        <dbReference type="SAM" id="MobiDB-lite"/>
    </source>
</evidence>
<dbReference type="GO" id="GO:0003677">
    <property type="term" value="F:DNA binding"/>
    <property type="evidence" value="ECO:0007669"/>
    <property type="project" value="TreeGrafter"/>
</dbReference>
<feature type="region of interest" description="Disordered" evidence="5">
    <location>
        <begin position="143"/>
        <end position="164"/>
    </location>
</feature>
<dbReference type="OrthoDB" id="10061407at2759"/>
<accession>A0A8J5ZSX4</accession>
<evidence type="ECO:0000313" key="7">
    <source>
        <dbReference type="Proteomes" id="UP000700334"/>
    </source>
</evidence>
<protein>
    <submittedName>
        <fullName evidence="6">Deoxyribonuclease-1</fullName>
    </submittedName>
</protein>
<dbReference type="GO" id="GO:0004530">
    <property type="term" value="F:deoxyribonuclease I activity"/>
    <property type="evidence" value="ECO:0007669"/>
    <property type="project" value="TreeGrafter"/>
</dbReference>
<keyword evidence="3" id="KW-1015">Disulfide bond</keyword>
<dbReference type="EMBL" id="JAGFMF010012160">
    <property type="protein sequence ID" value="KAG8506446.1"/>
    <property type="molecule type" value="Genomic_DNA"/>
</dbReference>
<name>A0A8J5ZSX4_GALPY</name>
<keyword evidence="1" id="KW-0540">Nuclease</keyword>
<dbReference type="PANTHER" id="PTHR11371">
    <property type="entry name" value="DEOXYRIBONUCLEASE"/>
    <property type="match status" value="1"/>
</dbReference>
<evidence type="ECO:0000256" key="3">
    <source>
        <dbReference type="ARBA" id="ARBA00023157"/>
    </source>
</evidence>
<evidence type="ECO:0000256" key="4">
    <source>
        <dbReference type="ARBA" id="ARBA00046065"/>
    </source>
</evidence>
<reference evidence="6" key="1">
    <citation type="journal article" date="2021" name="Evol. Appl.">
        <title>The genome of the Pyrenean desman and the effects of bottlenecks and inbreeding on the genomic landscape of an endangered species.</title>
        <authorList>
            <person name="Escoda L."/>
            <person name="Castresana J."/>
        </authorList>
    </citation>
    <scope>NUCLEOTIDE SEQUENCE</scope>
    <source>
        <strain evidence="6">IBE-C5619</strain>
    </source>
</reference>